<dbReference type="AlphaFoldDB" id="A0A9X9QB15"/>
<organism evidence="8 9">
    <name type="scientific">Gulo gulo</name>
    <name type="common">Wolverine</name>
    <name type="synonym">Gluton</name>
    <dbReference type="NCBI Taxonomy" id="48420"/>
    <lineage>
        <taxon>Eukaryota</taxon>
        <taxon>Metazoa</taxon>
        <taxon>Chordata</taxon>
        <taxon>Craniata</taxon>
        <taxon>Vertebrata</taxon>
        <taxon>Euteleostomi</taxon>
        <taxon>Mammalia</taxon>
        <taxon>Eutheria</taxon>
        <taxon>Laurasiatheria</taxon>
        <taxon>Carnivora</taxon>
        <taxon>Caniformia</taxon>
        <taxon>Musteloidea</taxon>
        <taxon>Mustelidae</taxon>
        <taxon>Guloninae</taxon>
        <taxon>Gulo</taxon>
    </lineage>
</organism>
<evidence type="ECO:0000256" key="1">
    <source>
        <dbReference type="ARBA" id="ARBA00009083"/>
    </source>
</evidence>
<dbReference type="FunFam" id="4.10.830.10:FF:000002">
    <property type="entry name" value="40S ribosomal protein S29"/>
    <property type="match status" value="1"/>
</dbReference>
<sequence length="54" mass="6199">MAHQELYWSHLRKDGQGSGHICSNQQGLIQKNGLNICCQCFRQYAKDTGFIKQD</sequence>
<evidence type="ECO:0000256" key="3">
    <source>
        <dbReference type="ARBA" id="ARBA00022980"/>
    </source>
</evidence>
<evidence type="ECO:0000256" key="7">
    <source>
        <dbReference type="ARBA" id="ARBA00045746"/>
    </source>
</evidence>
<dbReference type="PANTHER" id="PTHR12010:SF2">
    <property type="entry name" value="40S RIBOSOMAL PROTEIN S29"/>
    <property type="match status" value="1"/>
</dbReference>
<gene>
    <name evidence="8" type="ORF">BN2614_LOCUS3</name>
</gene>
<evidence type="ECO:0000313" key="8">
    <source>
        <dbReference type="EMBL" id="VCX42692.1"/>
    </source>
</evidence>
<evidence type="ECO:0000256" key="2">
    <source>
        <dbReference type="ARBA" id="ARBA00011542"/>
    </source>
</evidence>
<dbReference type="EMBL" id="CYRY02046877">
    <property type="protein sequence ID" value="VCX42692.1"/>
    <property type="molecule type" value="Genomic_DNA"/>
</dbReference>
<accession>A0A9X9QB15</accession>
<comment type="subunit">
    <text evidence="2">Component of the 40S small ribosomal subunit.</text>
</comment>
<protein>
    <recommendedName>
        <fullName evidence="5">Small ribosomal subunit protein uS14</fullName>
    </recommendedName>
    <alternativeName>
        <fullName evidence="6">40S ribosomal protein S29</fullName>
    </alternativeName>
</protein>
<evidence type="ECO:0000256" key="5">
    <source>
        <dbReference type="ARBA" id="ARBA00035167"/>
    </source>
</evidence>
<dbReference type="GO" id="GO:0002181">
    <property type="term" value="P:cytoplasmic translation"/>
    <property type="evidence" value="ECO:0007669"/>
    <property type="project" value="TreeGrafter"/>
</dbReference>
<keyword evidence="9" id="KW-1185">Reference proteome</keyword>
<comment type="function">
    <text evidence="7">Component of the small ribosomal subunit. The ribosome is a large ribonucleoprotein complex responsible for the synthesis of proteins in the cell.</text>
</comment>
<dbReference type="GO" id="GO:0008270">
    <property type="term" value="F:zinc ion binding"/>
    <property type="evidence" value="ECO:0007669"/>
    <property type="project" value="InterPro"/>
</dbReference>
<keyword evidence="3" id="KW-0689">Ribosomal protein</keyword>
<evidence type="ECO:0000256" key="6">
    <source>
        <dbReference type="ARBA" id="ARBA00035455"/>
    </source>
</evidence>
<proteinExistence type="inferred from homology"/>
<dbReference type="GO" id="GO:0003735">
    <property type="term" value="F:structural constituent of ribosome"/>
    <property type="evidence" value="ECO:0007669"/>
    <property type="project" value="InterPro"/>
</dbReference>
<dbReference type="PANTHER" id="PTHR12010">
    <property type="entry name" value="40S RIBOSOMAL PROTEIN S29"/>
    <property type="match status" value="1"/>
</dbReference>
<comment type="similarity">
    <text evidence="1">Belongs to the universal ribosomal protein uS14 family.</text>
</comment>
<evidence type="ECO:0000313" key="9">
    <source>
        <dbReference type="Proteomes" id="UP000269945"/>
    </source>
</evidence>
<dbReference type="InterPro" id="IPR043140">
    <property type="entry name" value="Ribosomal_uS14_sf"/>
</dbReference>
<reference evidence="8 9" key="1">
    <citation type="submission" date="2018-10" db="EMBL/GenBank/DDBJ databases">
        <authorList>
            <person name="Ekblom R."/>
            <person name="Jareborg N."/>
        </authorList>
    </citation>
    <scope>NUCLEOTIDE SEQUENCE [LARGE SCALE GENOMIC DNA]</scope>
    <source>
        <tissue evidence="8">Muscle</tissue>
    </source>
</reference>
<evidence type="ECO:0000256" key="4">
    <source>
        <dbReference type="ARBA" id="ARBA00023274"/>
    </source>
</evidence>
<dbReference type="GO" id="GO:0022627">
    <property type="term" value="C:cytosolic small ribosomal subunit"/>
    <property type="evidence" value="ECO:0007669"/>
    <property type="project" value="TreeGrafter"/>
</dbReference>
<comment type="caution">
    <text evidence="8">The sequence shown here is derived from an EMBL/GenBank/DDBJ whole genome shotgun (WGS) entry which is preliminary data.</text>
</comment>
<dbReference type="Proteomes" id="UP000269945">
    <property type="component" value="Unassembled WGS sequence"/>
</dbReference>
<name>A0A9X9QB15_GULGU</name>
<dbReference type="InterPro" id="IPR039744">
    <property type="entry name" value="RIbosomal_uS14_euk_arc"/>
</dbReference>
<dbReference type="Gene3D" id="4.10.830.10">
    <property type="entry name" value="30s Ribosomal Protein S14, Chain N"/>
    <property type="match status" value="1"/>
</dbReference>
<keyword evidence="4" id="KW-0687">Ribonucleoprotein</keyword>